<feature type="region of interest" description="Disordered" evidence="1">
    <location>
        <begin position="1"/>
        <end position="25"/>
    </location>
</feature>
<evidence type="ECO:0000256" key="1">
    <source>
        <dbReference type="SAM" id="MobiDB-lite"/>
    </source>
</evidence>
<name>A0A6I4KU61_9PSED</name>
<sequence length="67" mass="7718">MSSEQHPEHPHSGVSDEQIQAYMERQLRSGRVKPAVLVPLTQKTFAEASHEQLLRCFNRLDASLFKR</sequence>
<protein>
    <submittedName>
        <fullName evidence="2">Uncharacterized protein</fullName>
    </submittedName>
</protein>
<organism evidence="2 3">
    <name type="scientific">Pseudomonas xionganensis</name>
    <dbReference type="NCBI Taxonomy" id="2654845"/>
    <lineage>
        <taxon>Bacteria</taxon>
        <taxon>Pseudomonadati</taxon>
        <taxon>Pseudomonadota</taxon>
        <taxon>Gammaproteobacteria</taxon>
        <taxon>Pseudomonadales</taxon>
        <taxon>Pseudomonadaceae</taxon>
        <taxon>Pseudomonas</taxon>
    </lineage>
</organism>
<dbReference type="Proteomes" id="UP000429555">
    <property type="component" value="Unassembled WGS sequence"/>
</dbReference>
<evidence type="ECO:0000313" key="2">
    <source>
        <dbReference type="EMBL" id="MVW75915.1"/>
    </source>
</evidence>
<proteinExistence type="predicted"/>
<dbReference type="RefSeq" id="WP_160345484.1">
    <property type="nucleotide sequence ID" value="NZ_WKJZ01000001.1"/>
</dbReference>
<dbReference type="AlphaFoldDB" id="A0A6I4KU61"/>
<comment type="caution">
    <text evidence="2">The sequence shown here is derived from an EMBL/GenBank/DDBJ whole genome shotgun (WGS) entry which is preliminary data.</text>
</comment>
<gene>
    <name evidence="2" type="ORF">GJV18_11365</name>
</gene>
<reference evidence="2 3" key="1">
    <citation type="submission" date="2019-11" db="EMBL/GenBank/DDBJ databases">
        <title>Pseudomonas flavidum sp. nov., isolated from Baiyang Lake.</title>
        <authorList>
            <person name="Zhao Y."/>
        </authorList>
    </citation>
    <scope>NUCLEOTIDE SEQUENCE [LARGE SCALE GENOMIC DNA]</scope>
    <source>
        <strain evidence="3">R-22-3 w-18</strain>
    </source>
</reference>
<keyword evidence="3" id="KW-1185">Reference proteome</keyword>
<feature type="compositionally biased region" description="Basic and acidic residues" evidence="1">
    <location>
        <begin position="1"/>
        <end position="11"/>
    </location>
</feature>
<evidence type="ECO:0000313" key="3">
    <source>
        <dbReference type="Proteomes" id="UP000429555"/>
    </source>
</evidence>
<dbReference type="EMBL" id="WKJZ01000001">
    <property type="protein sequence ID" value="MVW75915.1"/>
    <property type="molecule type" value="Genomic_DNA"/>
</dbReference>
<accession>A0A6I4KU61</accession>